<keyword evidence="3" id="KW-1185">Reference proteome</keyword>
<dbReference type="AlphaFoldDB" id="A0A7J7F1C8"/>
<gene>
    <name evidence="2" type="ORF">HPG69_012986</name>
</gene>
<feature type="compositionally biased region" description="Polar residues" evidence="1">
    <location>
        <begin position="31"/>
        <end position="42"/>
    </location>
</feature>
<feature type="region of interest" description="Disordered" evidence="1">
    <location>
        <begin position="84"/>
        <end position="104"/>
    </location>
</feature>
<name>A0A7J7F1C8_DICBM</name>
<dbReference type="Proteomes" id="UP000551758">
    <property type="component" value="Unassembled WGS sequence"/>
</dbReference>
<organism evidence="2 3">
    <name type="scientific">Diceros bicornis minor</name>
    <name type="common">South-central black rhinoceros</name>
    <dbReference type="NCBI Taxonomy" id="77932"/>
    <lineage>
        <taxon>Eukaryota</taxon>
        <taxon>Metazoa</taxon>
        <taxon>Chordata</taxon>
        <taxon>Craniata</taxon>
        <taxon>Vertebrata</taxon>
        <taxon>Euteleostomi</taxon>
        <taxon>Mammalia</taxon>
        <taxon>Eutheria</taxon>
        <taxon>Laurasiatheria</taxon>
        <taxon>Perissodactyla</taxon>
        <taxon>Rhinocerotidae</taxon>
        <taxon>Diceros</taxon>
    </lineage>
</organism>
<proteinExistence type="predicted"/>
<evidence type="ECO:0000256" key="1">
    <source>
        <dbReference type="SAM" id="MobiDB-lite"/>
    </source>
</evidence>
<feature type="compositionally biased region" description="Basic and acidic residues" evidence="1">
    <location>
        <begin position="44"/>
        <end position="54"/>
    </location>
</feature>
<feature type="region of interest" description="Disordered" evidence="1">
    <location>
        <begin position="31"/>
        <end position="57"/>
    </location>
</feature>
<sequence>MSQICHMADCSILQKFKHLKYQQTSTLKQQVKHNVSETSLSSGKEGKEKLRFGGEHQGNAIRKMKGVYLNNPQLKEHLAWVTDEHKQGKMQKHCEESPRELKPS</sequence>
<evidence type="ECO:0000313" key="2">
    <source>
        <dbReference type="EMBL" id="KAF5921813.1"/>
    </source>
</evidence>
<dbReference type="EMBL" id="JACDTQ010001582">
    <property type="protein sequence ID" value="KAF5921813.1"/>
    <property type="molecule type" value="Genomic_DNA"/>
</dbReference>
<evidence type="ECO:0000313" key="3">
    <source>
        <dbReference type="Proteomes" id="UP000551758"/>
    </source>
</evidence>
<accession>A0A7J7F1C8</accession>
<comment type="caution">
    <text evidence="2">The sequence shown here is derived from an EMBL/GenBank/DDBJ whole genome shotgun (WGS) entry which is preliminary data.</text>
</comment>
<reference evidence="2 3" key="1">
    <citation type="journal article" date="2020" name="Mol. Biol. Evol.">
        <title>Interspecific Gene Flow and the Evolution of Specialization in Black and White Rhinoceros.</title>
        <authorList>
            <person name="Moodley Y."/>
            <person name="Westbury M.V."/>
            <person name="Russo I.M."/>
            <person name="Gopalakrishnan S."/>
            <person name="Rakotoarivelo A."/>
            <person name="Olsen R.A."/>
            <person name="Prost S."/>
            <person name="Tunstall T."/>
            <person name="Ryder O.A."/>
            <person name="Dalen L."/>
            <person name="Bruford M.W."/>
        </authorList>
    </citation>
    <scope>NUCLEOTIDE SEQUENCE [LARGE SCALE GENOMIC DNA]</scope>
    <source>
        <strain evidence="2">SBR-YM</strain>
        <tissue evidence="2">Skin</tissue>
    </source>
</reference>
<protein>
    <submittedName>
        <fullName evidence="2">Uncharacterized protein</fullName>
    </submittedName>
</protein>